<dbReference type="Gene3D" id="1.10.10.10">
    <property type="entry name" value="Winged helix-like DNA-binding domain superfamily/Winged helix DNA-binding domain"/>
    <property type="match status" value="1"/>
</dbReference>
<evidence type="ECO:0000256" key="2">
    <source>
        <dbReference type="ARBA" id="ARBA00023015"/>
    </source>
</evidence>
<evidence type="ECO:0000259" key="6">
    <source>
        <dbReference type="Pfam" id="PF08281"/>
    </source>
</evidence>
<keyword evidence="8" id="KW-1185">Reference proteome</keyword>
<dbReference type="InterPro" id="IPR039425">
    <property type="entry name" value="RNA_pol_sigma-70-like"/>
</dbReference>
<dbReference type="Pfam" id="PF04542">
    <property type="entry name" value="Sigma70_r2"/>
    <property type="match status" value="1"/>
</dbReference>
<dbReference type="InterPro" id="IPR013325">
    <property type="entry name" value="RNA_pol_sigma_r2"/>
</dbReference>
<dbReference type="SUPFAM" id="SSF88659">
    <property type="entry name" value="Sigma3 and sigma4 domains of RNA polymerase sigma factors"/>
    <property type="match status" value="1"/>
</dbReference>
<dbReference type="InterPro" id="IPR013249">
    <property type="entry name" value="RNA_pol_sigma70_r4_t2"/>
</dbReference>
<proteinExistence type="inferred from homology"/>
<evidence type="ECO:0000313" key="7">
    <source>
        <dbReference type="EMBL" id="MCG2613834.1"/>
    </source>
</evidence>
<evidence type="ECO:0000259" key="5">
    <source>
        <dbReference type="Pfam" id="PF04542"/>
    </source>
</evidence>
<keyword evidence="2" id="KW-0805">Transcription regulation</keyword>
<evidence type="ECO:0000256" key="4">
    <source>
        <dbReference type="ARBA" id="ARBA00023163"/>
    </source>
</evidence>
<dbReference type="PANTHER" id="PTHR43133:SF46">
    <property type="entry name" value="RNA POLYMERASE SIGMA-70 FACTOR ECF SUBFAMILY"/>
    <property type="match status" value="1"/>
</dbReference>
<evidence type="ECO:0000256" key="3">
    <source>
        <dbReference type="ARBA" id="ARBA00023082"/>
    </source>
</evidence>
<keyword evidence="3" id="KW-0731">Sigma factor</keyword>
<keyword evidence="4" id="KW-0804">Transcription</keyword>
<dbReference type="NCBIfam" id="TIGR02937">
    <property type="entry name" value="sigma70-ECF"/>
    <property type="match status" value="1"/>
</dbReference>
<evidence type="ECO:0000256" key="1">
    <source>
        <dbReference type="ARBA" id="ARBA00010641"/>
    </source>
</evidence>
<dbReference type="InterPro" id="IPR007627">
    <property type="entry name" value="RNA_pol_sigma70_r2"/>
</dbReference>
<organism evidence="7 8">
    <name type="scientific">Terrimonas ginsenosidimutans</name>
    <dbReference type="NCBI Taxonomy" id="2908004"/>
    <lineage>
        <taxon>Bacteria</taxon>
        <taxon>Pseudomonadati</taxon>
        <taxon>Bacteroidota</taxon>
        <taxon>Chitinophagia</taxon>
        <taxon>Chitinophagales</taxon>
        <taxon>Chitinophagaceae</taxon>
        <taxon>Terrimonas</taxon>
    </lineage>
</organism>
<dbReference type="Proteomes" id="UP001165367">
    <property type="component" value="Unassembled WGS sequence"/>
</dbReference>
<name>A0ABS9KND6_9BACT</name>
<evidence type="ECO:0000313" key="8">
    <source>
        <dbReference type="Proteomes" id="UP001165367"/>
    </source>
</evidence>
<dbReference type="EMBL" id="JAKLTR010000003">
    <property type="protein sequence ID" value="MCG2613834.1"/>
    <property type="molecule type" value="Genomic_DNA"/>
</dbReference>
<protein>
    <submittedName>
        <fullName evidence="7">RNA polymerase sigma-70 factor</fullName>
    </submittedName>
</protein>
<feature type="domain" description="RNA polymerase sigma-70 region 2" evidence="5">
    <location>
        <begin position="23"/>
        <end position="90"/>
    </location>
</feature>
<reference evidence="7" key="1">
    <citation type="submission" date="2022-01" db="EMBL/GenBank/DDBJ databases">
        <authorList>
            <person name="Jo J.-H."/>
            <person name="Im W.-T."/>
        </authorList>
    </citation>
    <scope>NUCLEOTIDE SEQUENCE</scope>
    <source>
        <strain evidence="7">NA20</strain>
    </source>
</reference>
<feature type="domain" description="RNA polymerase sigma factor 70 region 4 type 2" evidence="6">
    <location>
        <begin position="122"/>
        <end position="167"/>
    </location>
</feature>
<dbReference type="InterPro" id="IPR014327">
    <property type="entry name" value="RNA_pol_sigma70_bacteroid"/>
</dbReference>
<gene>
    <name evidence="7" type="ORF">LZZ85_06060</name>
</gene>
<dbReference type="PANTHER" id="PTHR43133">
    <property type="entry name" value="RNA POLYMERASE ECF-TYPE SIGMA FACTO"/>
    <property type="match status" value="1"/>
</dbReference>
<comment type="similarity">
    <text evidence="1">Belongs to the sigma-70 factor family. ECF subfamily.</text>
</comment>
<dbReference type="Gene3D" id="1.10.1740.10">
    <property type="match status" value="1"/>
</dbReference>
<dbReference type="InterPro" id="IPR013324">
    <property type="entry name" value="RNA_pol_sigma_r3/r4-like"/>
</dbReference>
<comment type="caution">
    <text evidence="7">The sequence shown here is derived from an EMBL/GenBank/DDBJ whole genome shotgun (WGS) entry which is preliminary data.</text>
</comment>
<dbReference type="InterPro" id="IPR014284">
    <property type="entry name" value="RNA_pol_sigma-70_dom"/>
</dbReference>
<dbReference type="SUPFAM" id="SSF88946">
    <property type="entry name" value="Sigma2 domain of RNA polymerase sigma factors"/>
    <property type="match status" value="1"/>
</dbReference>
<dbReference type="RefSeq" id="WP_237869661.1">
    <property type="nucleotide sequence ID" value="NZ_JAKLTR010000003.1"/>
</dbReference>
<accession>A0ABS9KND6</accession>
<dbReference type="Pfam" id="PF08281">
    <property type="entry name" value="Sigma70_r4_2"/>
    <property type="match status" value="1"/>
</dbReference>
<dbReference type="InterPro" id="IPR036388">
    <property type="entry name" value="WH-like_DNA-bd_sf"/>
</dbReference>
<sequence length="200" mass="22924">MTANLRLIQQGICDGNETALTELYRLFHSRLHYFSNSIVKSPEDAEELVEDVFVKLWANRKNILSIDNLSVYLYVAVKNRSYNLLVKRGKTVHYSLEDMGDEMSAPSLDPHRLLVSAEMMKRMQLAIESLPPRCRMIFRLIREDGLQYKEVAQILSISVNTIDVQMAIATKRICALLEQQDGDVKLSPRSNSPDRKNQIP</sequence>
<dbReference type="NCBIfam" id="TIGR02985">
    <property type="entry name" value="Sig70_bacteroi1"/>
    <property type="match status" value="1"/>
</dbReference>